<feature type="transmembrane region" description="Helical" evidence="1">
    <location>
        <begin position="170"/>
        <end position="190"/>
    </location>
</feature>
<dbReference type="Gene3D" id="1.20.210.10">
    <property type="entry name" value="Cytochrome c oxidase-like, subunit I domain"/>
    <property type="match status" value="1"/>
</dbReference>
<comment type="caution">
    <text evidence="2">The sequence shown here is derived from an EMBL/GenBank/DDBJ whole genome shotgun (WGS) entry which is preliminary data.</text>
</comment>
<dbReference type="AlphaFoldDB" id="A0A8J6TSD9"/>
<reference evidence="2 3" key="1">
    <citation type="submission" date="2020-08" db="EMBL/GenBank/DDBJ databases">
        <title>Bridging the membrane lipid divide: bacteria of the FCB group superphylum have the potential to synthesize archaeal ether lipids.</title>
        <authorList>
            <person name="Villanueva L."/>
            <person name="Von Meijenfeldt F.A.B."/>
            <person name="Westbye A.B."/>
            <person name="Yadav S."/>
            <person name="Hopmans E.C."/>
            <person name="Dutilh B.E."/>
            <person name="Sinninghe Damste J.S."/>
        </authorList>
    </citation>
    <scope>NUCLEOTIDE SEQUENCE [LARGE SCALE GENOMIC DNA]</scope>
    <source>
        <strain evidence="2">NIOZ-UU100</strain>
    </source>
</reference>
<dbReference type="SUPFAM" id="SSF81442">
    <property type="entry name" value="Cytochrome c oxidase subunit I-like"/>
    <property type="match status" value="1"/>
</dbReference>
<feature type="transmembrane region" description="Helical" evidence="1">
    <location>
        <begin position="311"/>
        <end position="335"/>
    </location>
</feature>
<gene>
    <name evidence="2" type="ORF">H8D24_03625</name>
</gene>
<keyword evidence="1" id="KW-0472">Membrane</keyword>
<evidence type="ECO:0000313" key="2">
    <source>
        <dbReference type="EMBL" id="MBC8519483.1"/>
    </source>
</evidence>
<name>A0A8J6TSD9_9GAMM</name>
<evidence type="ECO:0000313" key="3">
    <source>
        <dbReference type="Proteomes" id="UP000654401"/>
    </source>
</evidence>
<dbReference type="InterPro" id="IPR036927">
    <property type="entry name" value="Cyt_c_oxase-like_su1_sf"/>
</dbReference>
<accession>A0A8J6TSD9</accession>
<keyword evidence="1" id="KW-1133">Transmembrane helix</keyword>
<feature type="transmembrane region" description="Helical" evidence="1">
    <location>
        <begin position="374"/>
        <end position="395"/>
    </location>
</feature>
<keyword evidence="1" id="KW-0812">Transmembrane</keyword>
<dbReference type="EMBL" id="JACNFK010000024">
    <property type="protein sequence ID" value="MBC8519483.1"/>
    <property type="molecule type" value="Genomic_DNA"/>
</dbReference>
<evidence type="ECO:0000256" key="1">
    <source>
        <dbReference type="SAM" id="Phobius"/>
    </source>
</evidence>
<feature type="transmembrane region" description="Helical" evidence="1">
    <location>
        <begin position="415"/>
        <end position="443"/>
    </location>
</feature>
<feature type="transmembrane region" description="Helical" evidence="1">
    <location>
        <begin position="210"/>
        <end position="232"/>
    </location>
</feature>
<protein>
    <submittedName>
        <fullName evidence="2">Cbb3-type cytochrome c oxidase subunit I</fullName>
    </submittedName>
</protein>
<proteinExistence type="predicted"/>
<feature type="transmembrane region" description="Helical" evidence="1">
    <location>
        <begin position="281"/>
        <end position="299"/>
    </location>
</feature>
<dbReference type="Proteomes" id="UP000654401">
    <property type="component" value="Unassembled WGS sequence"/>
</dbReference>
<feature type="transmembrane region" description="Helical" evidence="1">
    <location>
        <begin position="67"/>
        <end position="86"/>
    </location>
</feature>
<feature type="transmembrane region" description="Helical" evidence="1">
    <location>
        <begin position="341"/>
        <end position="362"/>
    </location>
</feature>
<feature type="transmembrane region" description="Helical" evidence="1">
    <location>
        <begin position="21"/>
        <end position="47"/>
    </location>
</feature>
<feature type="transmembrane region" description="Helical" evidence="1">
    <location>
        <begin position="98"/>
        <end position="118"/>
    </location>
</feature>
<feature type="transmembrane region" description="Helical" evidence="1">
    <location>
        <begin position="244"/>
        <end position="269"/>
    </location>
</feature>
<sequence length="451" mass="48315">MNRQPDYQPTIPEAVQPLIRGWIYLALASLIVPGLTAVLLVLLRTLVVDSASWTDLFRTALVVHVDLSVFVWFLAIGGALWTSMLSSPTMAARWSLRLAVAGTVIISIAPLLGATTPIMNNYIPVLDHPIFHLGLGLFAVGILLLAPAIMKRPPRLFPDSGKGLIQLGGWLAMLATVIAAITFIHTYTSIPPDPDRAAVTYYEILFWSDGHILQFTYTTLLVIAWLALGSALKMETLPSPGSTATMLVVGFIPLIIVPWILASFGVLSAEYRGWFTWLMRYGNSVAPILVSLFLLAGLFRTSIKSAEQRPLHASLVASFILFAAGGIIGFMISGYNTIIPAHYHGSIVGVTLAFMGLVYILLPKVGFTAPSGKMATLQPYIYAVGQLMHVAGLALSGGHGAARKSVGGSIGADNFYGALSVSFTRIGGLLAVVGGVLFLVVCWKSIRAKRG</sequence>
<feature type="transmembrane region" description="Helical" evidence="1">
    <location>
        <begin position="130"/>
        <end position="149"/>
    </location>
</feature>
<organism evidence="2 3">
    <name type="scientific">Candidatus Thiopontia autotrophica</name>
    <dbReference type="NCBI Taxonomy" id="2841688"/>
    <lineage>
        <taxon>Bacteria</taxon>
        <taxon>Pseudomonadati</taxon>
        <taxon>Pseudomonadota</taxon>
        <taxon>Gammaproteobacteria</taxon>
        <taxon>Candidatus Thiopontia</taxon>
    </lineage>
</organism>